<dbReference type="RefSeq" id="XP_005714058.1">
    <property type="nucleotide sequence ID" value="XM_005714001.1"/>
</dbReference>
<dbReference type="Gramene" id="CDF34239">
    <property type="protein sequence ID" value="CDF34239"/>
    <property type="gene ID" value="CHC_T00002938001"/>
</dbReference>
<dbReference type="Proteomes" id="UP000012073">
    <property type="component" value="Unassembled WGS sequence"/>
</dbReference>
<name>R7Q871_CHOCR</name>
<dbReference type="EMBL" id="HG001679">
    <property type="protein sequence ID" value="CDF34239.1"/>
    <property type="molecule type" value="Genomic_DNA"/>
</dbReference>
<organism evidence="1 2">
    <name type="scientific">Chondrus crispus</name>
    <name type="common">Carrageen Irish moss</name>
    <name type="synonym">Polymorpha crispa</name>
    <dbReference type="NCBI Taxonomy" id="2769"/>
    <lineage>
        <taxon>Eukaryota</taxon>
        <taxon>Rhodophyta</taxon>
        <taxon>Florideophyceae</taxon>
        <taxon>Rhodymeniophycidae</taxon>
        <taxon>Gigartinales</taxon>
        <taxon>Gigartinaceae</taxon>
        <taxon>Chondrus</taxon>
    </lineage>
</organism>
<gene>
    <name evidence="1" type="ORF">CHC_T00002938001</name>
</gene>
<sequence length="81" mass="8542">MSPDGVPPPSPPLILVSSGTAQYSASILIASDTILPLLAISVLSPPSPRSLQHRPTLVRPIEALVSQHLPFPCQSRLPRAS</sequence>
<dbReference type="GeneID" id="17321775"/>
<protein>
    <submittedName>
        <fullName evidence="1">Uncharacterized protein</fullName>
    </submittedName>
</protein>
<keyword evidence="2" id="KW-1185">Reference proteome</keyword>
<proteinExistence type="predicted"/>
<evidence type="ECO:0000313" key="2">
    <source>
        <dbReference type="Proteomes" id="UP000012073"/>
    </source>
</evidence>
<dbReference type="KEGG" id="ccp:CHC_T00002938001"/>
<evidence type="ECO:0000313" key="1">
    <source>
        <dbReference type="EMBL" id="CDF34239.1"/>
    </source>
</evidence>
<accession>R7Q871</accession>
<dbReference type="AlphaFoldDB" id="R7Q871"/>
<reference evidence="2" key="1">
    <citation type="journal article" date="2013" name="Proc. Natl. Acad. Sci. U.S.A.">
        <title>Genome structure and metabolic features in the red seaweed Chondrus crispus shed light on evolution of the Archaeplastida.</title>
        <authorList>
            <person name="Collen J."/>
            <person name="Porcel B."/>
            <person name="Carre W."/>
            <person name="Ball S.G."/>
            <person name="Chaparro C."/>
            <person name="Tonon T."/>
            <person name="Barbeyron T."/>
            <person name="Michel G."/>
            <person name="Noel B."/>
            <person name="Valentin K."/>
            <person name="Elias M."/>
            <person name="Artiguenave F."/>
            <person name="Arun A."/>
            <person name="Aury J.M."/>
            <person name="Barbosa-Neto J.F."/>
            <person name="Bothwell J.H."/>
            <person name="Bouget F.Y."/>
            <person name="Brillet L."/>
            <person name="Cabello-Hurtado F."/>
            <person name="Capella-Gutierrez S."/>
            <person name="Charrier B."/>
            <person name="Cladiere L."/>
            <person name="Cock J.M."/>
            <person name="Coelho S.M."/>
            <person name="Colleoni C."/>
            <person name="Czjzek M."/>
            <person name="Da Silva C."/>
            <person name="Delage L."/>
            <person name="Denoeud F."/>
            <person name="Deschamps P."/>
            <person name="Dittami S.M."/>
            <person name="Gabaldon T."/>
            <person name="Gachon C.M."/>
            <person name="Groisillier A."/>
            <person name="Herve C."/>
            <person name="Jabbari K."/>
            <person name="Katinka M."/>
            <person name="Kloareg B."/>
            <person name="Kowalczyk N."/>
            <person name="Labadie K."/>
            <person name="Leblanc C."/>
            <person name="Lopez P.J."/>
            <person name="McLachlan D.H."/>
            <person name="Meslet-Cladiere L."/>
            <person name="Moustafa A."/>
            <person name="Nehr Z."/>
            <person name="Nyvall Collen P."/>
            <person name="Panaud O."/>
            <person name="Partensky F."/>
            <person name="Poulain J."/>
            <person name="Rensing S.A."/>
            <person name="Rousvoal S."/>
            <person name="Samson G."/>
            <person name="Symeonidi A."/>
            <person name="Weissenbach J."/>
            <person name="Zambounis A."/>
            <person name="Wincker P."/>
            <person name="Boyen C."/>
        </authorList>
    </citation>
    <scope>NUCLEOTIDE SEQUENCE [LARGE SCALE GENOMIC DNA]</scope>
    <source>
        <strain evidence="2">cv. Stackhouse</strain>
    </source>
</reference>